<dbReference type="EMBL" id="JRHA01000003">
    <property type="protein sequence ID" value="PQK12925.1"/>
    <property type="molecule type" value="Genomic_DNA"/>
</dbReference>
<dbReference type="PROSITE" id="PS50088">
    <property type="entry name" value="ANK_REPEAT"/>
    <property type="match status" value="1"/>
</dbReference>
<evidence type="ECO:0000256" key="1">
    <source>
        <dbReference type="PROSITE-ProRule" id="PRU00023"/>
    </source>
</evidence>
<name>A0A2S7Y9V6_BEABA</name>
<sequence>MTPLHHAVKHGHRLMTLMLLARGNIKIDQKDNQGNTPLMHAFIEKARTKEEQKQKQYDVIVRKLLDLGATAVSFDH</sequence>
<dbReference type="InterPro" id="IPR036770">
    <property type="entry name" value="Ankyrin_rpt-contain_sf"/>
</dbReference>
<dbReference type="AlphaFoldDB" id="A0A2S7Y9V6"/>
<dbReference type="PROSITE" id="PS50297">
    <property type="entry name" value="ANK_REP_REGION"/>
    <property type="match status" value="1"/>
</dbReference>
<reference evidence="2 3" key="1">
    <citation type="submission" date="2016-07" db="EMBL/GenBank/DDBJ databases">
        <title>Comparative genomics of the entomopathogenic fungus Beauveria bassiana.</title>
        <authorList>
            <person name="Valero Jimenez C.A."/>
            <person name="Zwaan B.J."/>
            <person name="Van Kan J.A."/>
            <person name="Takken W."/>
            <person name="Debets A.J."/>
            <person name="Schoustra S.E."/>
            <person name="Koenraadt C.J."/>
        </authorList>
    </citation>
    <scope>NUCLEOTIDE SEQUENCE [LARGE SCALE GENOMIC DNA]</scope>
    <source>
        <strain evidence="2 3">ARSEF 8028</strain>
    </source>
</reference>
<organism evidence="2 3">
    <name type="scientific">Beauveria bassiana</name>
    <name type="common">White muscardine disease fungus</name>
    <name type="synonym">Tritirachium shiotae</name>
    <dbReference type="NCBI Taxonomy" id="176275"/>
    <lineage>
        <taxon>Eukaryota</taxon>
        <taxon>Fungi</taxon>
        <taxon>Dikarya</taxon>
        <taxon>Ascomycota</taxon>
        <taxon>Pezizomycotina</taxon>
        <taxon>Sordariomycetes</taxon>
        <taxon>Hypocreomycetidae</taxon>
        <taxon>Hypocreales</taxon>
        <taxon>Cordycipitaceae</taxon>
        <taxon>Beauveria</taxon>
    </lineage>
</organism>
<proteinExistence type="predicted"/>
<protein>
    <submittedName>
        <fullName evidence="2">Uncharacterized protein</fullName>
    </submittedName>
</protein>
<evidence type="ECO:0000313" key="3">
    <source>
        <dbReference type="Proteomes" id="UP000237441"/>
    </source>
</evidence>
<dbReference type="InterPro" id="IPR002110">
    <property type="entry name" value="Ankyrin_rpt"/>
</dbReference>
<dbReference type="Pfam" id="PF12796">
    <property type="entry name" value="Ank_2"/>
    <property type="match status" value="1"/>
</dbReference>
<evidence type="ECO:0000313" key="2">
    <source>
        <dbReference type="EMBL" id="PQK12925.1"/>
    </source>
</evidence>
<accession>A0A2S7Y9V6</accession>
<dbReference type="Gene3D" id="1.25.40.20">
    <property type="entry name" value="Ankyrin repeat-containing domain"/>
    <property type="match status" value="1"/>
</dbReference>
<dbReference type="OrthoDB" id="20872at2759"/>
<dbReference type="SUPFAM" id="SSF48403">
    <property type="entry name" value="Ankyrin repeat"/>
    <property type="match status" value="1"/>
</dbReference>
<comment type="caution">
    <text evidence="2">The sequence shown here is derived from an EMBL/GenBank/DDBJ whole genome shotgun (WGS) entry which is preliminary data.</text>
</comment>
<feature type="repeat" description="ANK" evidence="1">
    <location>
        <begin position="1"/>
        <end position="32"/>
    </location>
</feature>
<gene>
    <name evidence="2" type="ORF">BB8028_0003g15400</name>
</gene>
<keyword evidence="1" id="KW-0040">ANK repeat</keyword>
<dbReference type="Proteomes" id="UP000237441">
    <property type="component" value="Unassembled WGS sequence"/>
</dbReference>